<dbReference type="InterPro" id="IPR025406">
    <property type="entry name" value="DUF4132"/>
</dbReference>
<accession>A0ABP5XFK9</accession>
<proteinExistence type="predicted"/>
<comment type="caution">
    <text evidence="2">The sequence shown here is derived from an EMBL/GenBank/DDBJ whole genome shotgun (WGS) entry which is preliminary data.</text>
</comment>
<sequence>MQQARIEEAPEESLPALLVAPPWGWEPIVVEGVEPPQVPVAVSWGESRRDHLEQEASSRGRKKADWAAVAERFRSGRALTELTAKGRGPLYAGLLLYGPEQLAHELLEDRRYWDEFTDLQALGGIVVRHELKAYPLALHVARREVPDSARPLEAFLSADVAEVLVAKEAGGSVGPSWARTHGAAAAPLLVPYALDRPGPLRTGAETLLRTIIADHGDDAVLQAGRAYGAEAVRAMEMLRYPASMPKPCAPEGLPQVLLRGRDAALPASATRNLTALLLLSKPGRPHSFVEDVIELCDPGSLAEFAWALYDTTELSRDGLVPEDVQFALGRLGDDETVRRVAEVIVGWESSCPGPVAARTALDVLVAIGSDAALRALNRIVDDPHPSKNVWEQAVYARLRAAEARGLTVARLLDRLRDRLVPDFGLDAEGTMTLDYGPRNFRIGFDEQLKPYVIDGTGKHRKSLPKPGPKDDAELAVPAHQSFAELRKGVRAIAAEQRKRLHRAMLTGRDWPMEEFRALYVDHPLLRHLARRLVWIAEHDGTATAFRIAEDRSLADIDDKEFVPSPAAAITLPHPVRLDDALHAWAQLFADYEIVQPFPQLGRPVHRLSEEERATDRLTRFDGAEVPTAGLTRLAQGDWTLKTAYGDFHNRTRLVYRPEGGGHLVEVRFGPGIGRKISDSALTQRIDRVEHIEIGANGIVGDPFGNLDPVAASEILADLTDLTAQ</sequence>
<gene>
    <name evidence="2" type="ORF">GCM10010191_80380</name>
</gene>
<dbReference type="Pfam" id="PF13569">
    <property type="entry name" value="DUF4132"/>
    <property type="match status" value="1"/>
</dbReference>
<keyword evidence="3" id="KW-1185">Reference proteome</keyword>
<dbReference type="RefSeq" id="WP_344596448.1">
    <property type="nucleotide sequence ID" value="NZ_BAAARW010000038.1"/>
</dbReference>
<organism evidence="2 3">
    <name type="scientific">Actinomadura vinacea</name>
    <dbReference type="NCBI Taxonomy" id="115336"/>
    <lineage>
        <taxon>Bacteria</taxon>
        <taxon>Bacillati</taxon>
        <taxon>Actinomycetota</taxon>
        <taxon>Actinomycetes</taxon>
        <taxon>Streptosporangiales</taxon>
        <taxon>Thermomonosporaceae</taxon>
        <taxon>Actinomadura</taxon>
    </lineage>
</organism>
<dbReference type="EMBL" id="BAAARW010000038">
    <property type="protein sequence ID" value="GAA2450396.1"/>
    <property type="molecule type" value="Genomic_DNA"/>
</dbReference>
<name>A0ABP5XFK9_9ACTN</name>
<feature type="domain" description="DUF4132" evidence="1">
    <location>
        <begin position="457"/>
        <end position="637"/>
    </location>
</feature>
<evidence type="ECO:0000313" key="2">
    <source>
        <dbReference type="EMBL" id="GAA2450396.1"/>
    </source>
</evidence>
<dbReference type="Proteomes" id="UP001501231">
    <property type="component" value="Unassembled WGS sequence"/>
</dbReference>
<evidence type="ECO:0000259" key="1">
    <source>
        <dbReference type="Pfam" id="PF13569"/>
    </source>
</evidence>
<evidence type="ECO:0000313" key="3">
    <source>
        <dbReference type="Proteomes" id="UP001501231"/>
    </source>
</evidence>
<reference evidence="3" key="1">
    <citation type="journal article" date="2019" name="Int. J. Syst. Evol. Microbiol.">
        <title>The Global Catalogue of Microorganisms (GCM) 10K type strain sequencing project: providing services to taxonomists for standard genome sequencing and annotation.</title>
        <authorList>
            <consortium name="The Broad Institute Genomics Platform"/>
            <consortium name="The Broad Institute Genome Sequencing Center for Infectious Disease"/>
            <person name="Wu L."/>
            <person name="Ma J."/>
        </authorList>
    </citation>
    <scope>NUCLEOTIDE SEQUENCE [LARGE SCALE GENOMIC DNA]</scope>
    <source>
        <strain evidence="3">JCM 3325</strain>
    </source>
</reference>
<protein>
    <recommendedName>
        <fullName evidence="1">DUF4132 domain-containing protein</fullName>
    </recommendedName>
</protein>